<name>A0A1W6LM09_9BACT</name>
<accession>A0A1W6LM09</accession>
<dbReference type="Proteomes" id="UP000193334">
    <property type="component" value="Chromosome"/>
</dbReference>
<dbReference type="EMBL" id="CP021023">
    <property type="protein sequence ID" value="ARN56783.1"/>
    <property type="molecule type" value="Genomic_DNA"/>
</dbReference>
<dbReference type="KEGG" id="pbp:STSP1_01174"/>
<protein>
    <recommendedName>
        <fullName evidence="3">Twin-arginine translocation signal domain-containing protein</fullName>
    </recommendedName>
</protein>
<reference evidence="2" key="1">
    <citation type="submission" date="2017-04" db="EMBL/GenBank/DDBJ databases">
        <title>Comparative genomics and description of representatives of a novel lineage of planctomycetes thriving in anoxic sediments.</title>
        <authorList>
            <person name="Spring S."/>
            <person name="Bunk B."/>
            <person name="Sproer C."/>
        </authorList>
    </citation>
    <scope>NUCLEOTIDE SEQUENCE [LARGE SCALE GENOMIC DNA]</scope>
    <source>
        <strain evidence="2">ST-PulAB-D4</strain>
    </source>
</reference>
<sequence length="38" mass="4025">MKRRNFLKAGALGIVASLVPGYAENAIKSPAKKPNIIS</sequence>
<dbReference type="AlphaFoldDB" id="A0A1W6LM09"/>
<keyword evidence="2" id="KW-1185">Reference proteome</keyword>
<evidence type="ECO:0000313" key="2">
    <source>
        <dbReference type="Proteomes" id="UP000193334"/>
    </source>
</evidence>
<evidence type="ECO:0008006" key="3">
    <source>
        <dbReference type="Google" id="ProtNLM"/>
    </source>
</evidence>
<evidence type="ECO:0000313" key="1">
    <source>
        <dbReference type="EMBL" id="ARN56783.1"/>
    </source>
</evidence>
<gene>
    <name evidence="1" type="ORF">STSP1_01174</name>
</gene>
<proteinExistence type="predicted"/>
<dbReference type="RefSeq" id="WP_161491633.1">
    <property type="nucleotide sequence ID" value="NZ_CP021023.1"/>
</dbReference>
<organism evidence="1 2">
    <name type="scientific">Sedimentisphaera salicampi</name>
    <dbReference type="NCBI Taxonomy" id="1941349"/>
    <lineage>
        <taxon>Bacteria</taxon>
        <taxon>Pseudomonadati</taxon>
        <taxon>Planctomycetota</taxon>
        <taxon>Phycisphaerae</taxon>
        <taxon>Sedimentisphaerales</taxon>
        <taxon>Sedimentisphaeraceae</taxon>
        <taxon>Sedimentisphaera</taxon>
    </lineage>
</organism>